<organism evidence="3 4">
    <name type="scientific">Acinetobacter rongchengensis</name>
    <dbReference type="NCBI Taxonomy" id="2419601"/>
    <lineage>
        <taxon>Bacteria</taxon>
        <taxon>Pseudomonadati</taxon>
        <taxon>Pseudomonadota</taxon>
        <taxon>Gammaproteobacteria</taxon>
        <taxon>Moraxellales</taxon>
        <taxon>Moraxellaceae</taxon>
        <taxon>Acinetobacter</taxon>
    </lineage>
</organism>
<dbReference type="Proteomes" id="UP000280405">
    <property type="component" value="Unassembled WGS sequence"/>
</dbReference>
<accession>A0A3A8EV99</accession>
<gene>
    <name evidence="3" type="ORF">D7V20_06905</name>
</gene>
<keyword evidence="1" id="KW-0732">Signal</keyword>
<evidence type="ECO:0000313" key="3">
    <source>
        <dbReference type="EMBL" id="RKG38777.1"/>
    </source>
</evidence>
<evidence type="ECO:0000259" key="2">
    <source>
        <dbReference type="Pfam" id="PF09992"/>
    </source>
</evidence>
<dbReference type="AlphaFoldDB" id="A0A3A8EV99"/>
<sequence>MNLKMIILRLAALLSVSSLAMDVQADTDYFQIKQDNRIIADAVRIADLENLQLLLNNQQGIAFKKFSHVQKAHPKCKISFAMNAGMYHANFSPVGLYIEQFKQLSALNSNTNQFGNFFLQPNGVVAWNKNKAVLLTTQQYAQSNFQAEYATQSGPMLVMNREINPIFKSNSDSLKIRNGVGIKNNQLYFVISRGKINFYHFADIFKTQLKVDQALYLDGTVSSAFIPQVKRHDQIYDLGPMFIYAESKHCD</sequence>
<dbReference type="OrthoDB" id="5515706at2"/>
<name>A0A3A8EV99_9GAMM</name>
<feature type="signal peptide" evidence="1">
    <location>
        <begin position="1"/>
        <end position="20"/>
    </location>
</feature>
<evidence type="ECO:0000256" key="1">
    <source>
        <dbReference type="SAM" id="SignalP"/>
    </source>
</evidence>
<keyword evidence="4" id="KW-1185">Reference proteome</keyword>
<dbReference type="RefSeq" id="WP_120383623.1">
    <property type="nucleotide sequence ID" value="NZ_RAXT01000009.1"/>
</dbReference>
<dbReference type="InterPro" id="IPR018711">
    <property type="entry name" value="NAGPA"/>
</dbReference>
<protein>
    <recommendedName>
        <fullName evidence="2">Phosphodiester glycosidase domain-containing protein</fullName>
    </recommendedName>
</protein>
<comment type="caution">
    <text evidence="3">The sequence shown here is derived from an EMBL/GenBank/DDBJ whole genome shotgun (WGS) entry which is preliminary data.</text>
</comment>
<dbReference type="EMBL" id="RAXT01000009">
    <property type="protein sequence ID" value="RKG38777.1"/>
    <property type="molecule type" value="Genomic_DNA"/>
</dbReference>
<proteinExistence type="predicted"/>
<feature type="domain" description="Phosphodiester glycosidase" evidence="2">
    <location>
        <begin position="78"/>
        <end position="226"/>
    </location>
</feature>
<dbReference type="Pfam" id="PF09992">
    <property type="entry name" value="NAGPA"/>
    <property type="match status" value="1"/>
</dbReference>
<reference evidence="3 4" key="1">
    <citation type="submission" date="2018-09" db="EMBL/GenBank/DDBJ databases">
        <title>The draft genome of Acinetobacter spp. strains.</title>
        <authorList>
            <person name="Qin J."/>
            <person name="Feng Y."/>
            <person name="Zong Z."/>
        </authorList>
    </citation>
    <scope>NUCLEOTIDE SEQUENCE [LARGE SCALE GENOMIC DNA]</scope>
    <source>
        <strain evidence="3 4">WCHAc060115</strain>
    </source>
</reference>
<feature type="chain" id="PRO_5017450779" description="Phosphodiester glycosidase domain-containing protein" evidence="1">
    <location>
        <begin position="21"/>
        <end position="251"/>
    </location>
</feature>
<evidence type="ECO:0000313" key="4">
    <source>
        <dbReference type="Proteomes" id="UP000280405"/>
    </source>
</evidence>